<protein>
    <submittedName>
        <fullName evidence="1">Uncharacterized protein</fullName>
    </submittedName>
</protein>
<dbReference type="EMBL" id="JBHMBW010000059">
    <property type="protein sequence ID" value="MFB9629471.1"/>
    <property type="molecule type" value="Genomic_DNA"/>
</dbReference>
<gene>
    <name evidence="1" type="ORF">ACFFSA_40900</name>
</gene>
<accession>A0ABV5SGC0</accession>
<reference evidence="1 2" key="1">
    <citation type="submission" date="2024-09" db="EMBL/GenBank/DDBJ databases">
        <authorList>
            <person name="Sun Q."/>
            <person name="Mori K."/>
        </authorList>
    </citation>
    <scope>NUCLEOTIDE SEQUENCE [LARGE SCALE GENOMIC DNA]</scope>
    <source>
        <strain evidence="1 2">JCM 3143</strain>
    </source>
</reference>
<dbReference type="Proteomes" id="UP001589532">
    <property type="component" value="Unassembled WGS sequence"/>
</dbReference>
<organism evidence="1 2">
    <name type="scientific">Nonomuraea helvata</name>
    <dbReference type="NCBI Taxonomy" id="37484"/>
    <lineage>
        <taxon>Bacteria</taxon>
        <taxon>Bacillati</taxon>
        <taxon>Actinomycetota</taxon>
        <taxon>Actinomycetes</taxon>
        <taxon>Streptosporangiales</taxon>
        <taxon>Streptosporangiaceae</taxon>
        <taxon>Nonomuraea</taxon>
    </lineage>
</organism>
<evidence type="ECO:0000313" key="2">
    <source>
        <dbReference type="Proteomes" id="UP001589532"/>
    </source>
</evidence>
<name>A0ABV5SGC0_9ACTN</name>
<proteinExistence type="predicted"/>
<dbReference type="RefSeq" id="WP_344998095.1">
    <property type="nucleotide sequence ID" value="NZ_BAAAXV010000009.1"/>
</dbReference>
<comment type="caution">
    <text evidence="1">The sequence shown here is derived from an EMBL/GenBank/DDBJ whole genome shotgun (WGS) entry which is preliminary data.</text>
</comment>
<evidence type="ECO:0000313" key="1">
    <source>
        <dbReference type="EMBL" id="MFB9629471.1"/>
    </source>
</evidence>
<sequence length="94" mass="10966">MLTTRWPDDFDDHAWEIEAKGWFEGVMVEWNGRHIRPVFYDPVRLGQEIADTFARGEAYFREPNLIVVQATTRDHMQTAVEGLSDEDLEQLVAE</sequence>
<keyword evidence="2" id="KW-1185">Reference proteome</keyword>